<evidence type="ECO:0000256" key="7">
    <source>
        <dbReference type="ARBA" id="ARBA00022729"/>
    </source>
</evidence>
<evidence type="ECO:0008006" key="19">
    <source>
        <dbReference type="Google" id="ProtNLM"/>
    </source>
</evidence>
<keyword evidence="4" id="KW-0813">Transport</keyword>
<feature type="domain" description="Trimeric autotransporter adhesin YadA-like head" evidence="15">
    <location>
        <begin position="208"/>
        <end position="236"/>
    </location>
</feature>
<evidence type="ECO:0000256" key="5">
    <source>
        <dbReference type="ARBA" id="ARBA00022452"/>
    </source>
</evidence>
<dbReference type="EMBL" id="QRBE01000024">
    <property type="protein sequence ID" value="RDS78778.1"/>
    <property type="molecule type" value="Genomic_DNA"/>
</dbReference>
<proteinExistence type="inferred from homology"/>
<dbReference type="Gene3D" id="1.20.5.170">
    <property type="match status" value="1"/>
</dbReference>
<dbReference type="GO" id="GO:0009986">
    <property type="term" value="C:cell surface"/>
    <property type="evidence" value="ECO:0007669"/>
    <property type="project" value="UniProtKB-SubCell"/>
</dbReference>
<sequence length="616" mass="60309">MNVVNRTIRNTSTNISPTPAKATESHKKSRFARSLIAAALAEAIMIGSAMASGAAPTDYTIAVTDEDTSSDSSKMTSRSASPSQMFAMGTTGIGAMDVSDPTIAIEGTRGLNYASLNNADPDTTTALAMGVSSNASGGNAVAIGVQTVANSDNSVAMGNQASTGAGQDYSVAVGSKVATNGTQAVALGANAQANADNALAVGSNNTLALGESSIAMGNGARANSGATNAIAMGTGASVARNVTDAIALGTGASVAAGAYGSVALGAGSIANRVNAVSVGAAGAERQIINVAAGTQLTDAVNVSQLKGVTDTLGGGVGVAPDGSITPASFTVNGTSYSTVQQALQAAAASGGDGGTDPNAVRYDMNTDGSVNYGSVTLGGSASAPVVLTNVADGKNQYDAVNFGQLSDLQGQFNNLNQSVTTIGDRVTNIENNGGGNGGGGSTPWNYDAQGNTIVNVGDGAVNAGSKDAVNGSQLAATAQSTADALGGGSKLNADGTISTPTYTIGGKQVSGVEGAVNQLDRRIDGLQGQVNGMQNQINNTARNAYSGIAAATALTMIPGVDVGKTVSVGAGVANYKGYTAAALGAEARVSENWKVRGGVGLSSSGNTVGVGASFQW</sequence>
<evidence type="ECO:0000256" key="1">
    <source>
        <dbReference type="ARBA" id="ARBA00004241"/>
    </source>
</evidence>
<feature type="compositionally biased region" description="Low complexity" evidence="12">
    <location>
        <begin position="70"/>
        <end position="81"/>
    </location>
</feature>
<feature type="transmembrane region" description="Helical" evidence="13">
    <location>
        <begin position="35"/>
        <end position="55"/>
    </location>
</feature>
<dbReference type="InterPro" id="IPR045584">
    <property type="entry name" value="Pilin-like"/>
</dbReference>
<comment type="similarity">
    <text evidence="3">Belongs to the autotransporter-2 (AT-2) (TC 1.B.40) family.</text>
</comment>
<comment type="subcellular location">
    <subcellularLocation>
        <location evidence="2">Cell outer membrane</location>
    </subcellularLocation>
    <subcellularLocation>
        <location evidence="1">Cell surface</location>
    </subcellularLocation>
</comment>
<keyword evidence="10" id="KW-0998">Cell outer membrane</keyword>
<dbReference type="InterPro" id="IPR011049">
    <property type="entry name" value="Serralysin-like_metalloprot_C"/>
</dbReference>
<dbReference type="GO" id="GO:0015031">
    <property type="term" value="P:protein transport"/>
    <property type="evidence" value="ECO:0007669"/>
    <property type="project" value="UniProtKB-KW"/>
</dbReference>
<evidence type="ECO:0000256" key="10">
    <source>
        <dbReference type="ARBA" id="ARBA00023237"/>
    </source>
</evidence>
<dbReference type="GO" id="GO:0009279">
    <property type="term" value="C:cell outer membrane"/>
    <property type="evidence" value="ECO:0007669"/>
    <property type="project" value="UniProtKB-SubCell"/>
</dbReference>
<dbReference type="InterPro" id="IPR005594">
    <property type="entry name" value="YadA_C"/>
</dbReference>
<keyword evidence="7" id="KW-0732">Signal</keyword>
<evidence type="ECO:0000313" key="17">
    <source>
        <dbReference type="EMBL" id="RDS78778.1"/>
    </source>
</evidence>
<feature type="region of interest" description="Disordered" evidence="12">
    <location>
        <begin position="65"/>
        <end position="84"/>
    </location>
</feature>
<keyword evidence="13" id="KW-1133">Transmembrane helix</keyword>
<feature type="domain" description="Trimeric autotransporter adhesin YadA-like head" evidence="15">
    <location>
        <begin position="180"/>
        <end position="204"/>
    </location>
</feature>
<comment type="caution">
    <text evidence="17">The sequence shown here is derived from an EMBL/GenBank/DDBJ whole genome shotgun (WGS) entry which is preliminary data.</text>
</comment>
<evidence type="ECO:0000256" key="2">
    <source>
        <dbReference type="ARBA" id="ARBA00004442"/>
    </source>
</evidence>
<feature type="compositionally biased region" description="Polar residues" evidence="12">
    <location>
        <begin position="1"/>
        <end position="17"/>
    </location>
</feature>
<evidence type="ECO:0000256" key="8">
    <source>
        <dbReference type="ARBA" id="ARBA00022927"/>
    </source>
</evidence>
<evidence type="ECO:0000259" key="15">
    <source>
        <dbReference type="Pfam" id="PF05658"/>
    </source>
</evidence>
<evidence type="ECO:0000256" key="3">
    <source>
        <dbReference type="ARBA" id="ARBA00005848"/>
    </source>
</evidence>
<dbReference type="Proteomes" id="UP000254258">
    <property type="component" value="Unassembled WGS sequence"/>
</dbReference>
<evidence type="ECO:0000256" key="13">
    <source>
        <dbReference type="SAM" id="Phobius"/>
    </source>
</evidence>
<evidence type="ECO:0000256" key="6">
    <source>
        <dbReference type="ARBA" id="ARBA00022692"/>
    </source>
</evidence>
<evidence type="ECO:0000259" key="16">
    <source>
        <dbReference type="Pfam" id="PF05662"/>
    </source>
</evidence>
<dbReference type="InterPro" id="IPR008635">
    <property type="entry name" value="Coiled_stalk_dom"/>
</dbReference>
<evidence type="ECO:0000256" key="9">
    <source>
        <dbReference type="ARBA" id="ARBA00023136"/>
    </source>
</evidence>
<dbReference type="SUPFAM" id="SSF101967">
    <property type="entry name" value="Adhesin YadA, collagen-binding domain"/>
    <property type="match status" value="3"/>
</dbReference>
<keyword evidence="8" id="KW-0653">Protein transport</keyword>
<accession>A0A370WRK5</accession>
<feature type="domain" description="Trimeric autotransporter adhesin YadA-like stalk" evidence="16">
    <location>
        <begin position="387"/>
        <end position="423"/>
    </location>
</feature>
<feature type="region of interest" description="Disordered" evidence="12">
    <location>
        <begin position="1"/>
        <end position="27"/>
    </location>
</feature>
<dbReference type="Pfam" id="PF05662">
    <property type="entry name" value="YadA_stalk"/>
    <property type="match status" value="3"/>
</dbReference>
<dbReference type="SUPFAM" id="SSF54523">
    <property type="entry name" value="Pili subunits"/>
    <property type="match status" value="1"/>
</dbReference>
<keyword evidence="11" id="KW-0175">Coiled coil</keyword>
<evidence type="ECO:0000256" key="12">
    <source>
        <dbReference type="SAM" id="MobiDB-lite"/>
    </source>
</evidence>
<feature type="domain" description="Trimeric autotransporter adhesin YadA-like C-terminal membrane anchor" evidence="14">
    <location>
        <begin position="559"/>
        <end position="616"/>
    </location>
</feature>
<dbReference type="Gene3D" id="2.150.10.10">
    <property type="entry name" value="Serralysin-like metalloprotease, C-terminal"/>
    <property type="match status" value="3"/>
</dbReference>
<evidence type="ECO:0000313" key="18">
    <source>
        <dbReference type="Proteomes" id="UP000254258"/>
    </source>
</evidence>
<evidence type="ECO:0000256" key="4">
    <source>
        <dbReference type="ARBA" id="ARBA00022448"/>
    </source>
</evidence>
<name>A0A370WRK5_9GAMM</name>
<feature type="coiled-coil region" evidence="11">
    <location>
        <begin position="516"/>
        <end position="543"/>
    </location>
</feature>
<dbReference type="OrthoDB" id="1632057at2"/>
<dbReference type="Pfam" id="PF03895">
    <property type="entry name" value="YadA_anchor"/>
    <property type="match status" value="1"/>
</dbReference>
<keyword evidence="9 13" id="KW-0472">Membrane</keyword>
<keyword evidence="6 13" id="KW-0812">Transmembrane</keyword>
<evidence type="ECO:0000259" key="14">
    <source>
        <dbReference type="Pfam" id="PF03895"/>
    </source>
</evidence>
<feature type="domain" description="Trimeric autotransporter adhesin YadA-like stalk" evidence="16">
    <location>
        <begin position="286"/>
        <end position="316"/>
    </location>
</feature>
<feature type="domain" description="Trimeric autotransporter adhesin YadA-like head" evidence="15">
    <location>
        <begin position="135"/>
        <end position="161"/>
    </location>
</feature>
<reference evidence="17 18" key="1">
    <citation type="submission" date="2018-07" db="EMBL/GenBank/DDBJ databases">
        <title>Dyella monticola sp. nov. and Dyella psychrodurans sp. nov. isolated from monsoon evergreen broad-leaved forest soil of Dinghu Mountain, China.</title>
        <authorList>
            <person name="Gao Z."/>
            <person name="Qiu L."/>
        </authorList>
    </citation>
    <scope>NUCLEOTIDE SEQUENCE [LARGE SCALE GENOMIC DNA]</scope>
    <source>
        <strain evidence="17 18">4G-K06</strain>
    </source>
</reference>
<gene>
    <name evidence="17" type="ORF">DWU98_21165</name>
</gene>
<feature type="domain" description="Trimeric autotransporter adhesin YadA-like head" evidence="15">
    <location>
        <begin position="258"/>
        <end position="280"/>
    </location>
</feature>
<dbReference type="Gene3D" id="3.30.1300.30">
    <property type="entry name" value="GSPII I/J protein-like"/>
    <property type="match status" value="1"/>
</dbReference>
<keyword evidence="5" id="KW-1134">Transmembrane beta strand</keyword>
<dbReference type="InterPro" id="IPR008640">
    <property type="entry name" value="Adhesin_Head_dom"/>
</dbReference>
<dbReference type="AlphaFoldDB" id="A0A370WRK5"/>
<keyword evidence="18" id="KW-1185">Reference proteome</keyword>
<evidence type="ECO:0000256" key="11">
    <source>
        <dbReference type="SAM" id="Coils"/>
    </source>
</evidence>
<organism evidence="17 18">
    <name type="scientific">Dyella monticola</name>
    <dbReference type="NCBI Taxonomy" id="1927958"/>
    <lineage>
        <taxon>Bacteria</taxon>
        <taxon>Pseudomonadati</taxon>
        <taxon>Pseudomonadota</taxon>
        <taxon>Gammaproteobacteria</taxon>
        <taxon>Lysobacterales</taxon>
        <taxon>Rhodanobacteraceae</taxon>
        <taxon>Dyella</taxon>
    </lineage>
</organism>
<feature type="domain" description="Trimeric autotransporter adhesin YadA-like stalk" evidence="16">
    <location>
        <begin position="453"/>
        <end position="495"/>
    </location>
</feature>
<dbReference type="Pfam" id="PF05658">
    <property type="entry name" value="YadA_head"/>
    <property type="match status" value="4"/>
</dbReference>
<protein>
    <recommendedName>
        <fullName evidence="19">Adhesin</fullName>
    </recommendedName>
</protein>